<comment type="subcellular location">
    <subcellularLocation>
        <location evidence="1">Cell membrane</location>
        <topology evidence="1">Multi-pass membrane protein</topology>
    </subcellularLocation>
</comment>
<dbReference type="GO" id="GO:0005886">
    <property type="term" value="C:plasma membrane"/>
    <property type="evidence" value="ECO:0007669"/>
    <property type="project" value="UniProtKB-SubCell"/>
</dbReference>
<dbReference type="PANTHER" id="PTHR30572:SF4">
    <property type="entry name" value="ABC TRANSPORTER PERMEASE YTRF"/>
    <property type="match status" value="1"/>
</dbReference>
<feature type="transmembrane region" description="Helical" evidence="7">
    <location>
        <begin position="384"/>
        <end position="403"/>
    </location>
</feature>
<accession>A0AAW9R427</accession>
<protein>
    <submittedName>
        <fullName evidence="10">ABC transporter permease</fullName>
    </submittedName>
</protein>
<organism evidence="10 11">
    <name type="scientific">Denitratimonas tolerans</name>
    <dbReference type="NCBI Taxonomy" id="1338420"/>
    <lineage>
        <taxon>Bacteria</taxon>
        <taxon>Pseudomonadati</taxon>
        <taxon>Pseudomonadota</taxon>
        <taxon>Gammaproteobacteria</taxon>
        <taxon>Lysobacterales</taxon>
        <taxon>Lysobacteraceae</taxon>
        <taxon>Denitratimonas</taxon>
    </lineage>
</organism>
<evidence type="ECO:0000256" key="5">
    <source>
        <dbReference type="ARBA" id="ARBA00023136"/>
    </source>
</evidence>
<evidence type="ECO:0000256" key="2">
    <source>
        <dbReference type="ARBA" id="ARBA00022475"/>
    </source>
</evidence>
<dbReference type="EMBL" id="JBBDHC010000022">
    <property type="protein sequence ID" value="MEJ1250527.1"/>
    <property type="molecule type" value="Genomic_DNA"/>
</dbReference>
<evidence type="ECO:0000256" key="1">
    <source>
        <dbReference type="ARBA" id="ARBA00004651"/>
    </source>
</evidence>
<comment type="caution">
    <text evidence="10">The sequence shown here is derived from an EMBL/GenBank/DDBJ whole genome shotgun (WGS) entry which is preliminary data.</text>
</comment>
<dbReference type="Pfam" id="PF02687">
    <property type="entry name" value="FtsX"/>
    <property type="match status" value="1"/>
</dbReference>
<dbReference type="InterPro" id="IPR050250">
    <property type="entry name" value="Macrolide_Exporter_MacB"/>
</dbReference>
<feature type="transmembrane region" description="Helical" evidence="7">
    <location>
        <begin position="32"/>
        <end position="51"/>
    </location>
</feature>
<dbReference type="AlphaFoldDB" id="A0AAW9R427"/>
<evidence type="ECO:0000256" key="6">
    <source>
        <dbReference type="ARBA" id="ARBA00038076"/>
    </source>
</evidence>
<evidence type="ECO:0000259" key="9">
    <source>
        <dbReference type="Pfam" id="PF12704"/>
    </source>
</evidence>
<dbReference type="PANTHER" id="PTHR30572">
    <property type="entry name" value="MEMBRANE COMPONENT OF TRANSPORTER-RELATED"/>
    <property type="match status" value="1"/>
</dbReference>
<evidence type="ECO:0000313" key="10">
    <source>
        <dbReference type="EMBL" id="MEJ1250527.1"/>
    </source>
</evidence>
<evidence type="ECO:0000256" key="7">
    <source>
        <dbReference type="SAM" id="Phobius"/>
    </source>
</evidence>
<evidence type="ECO:0000256" key="4">
    <source>
        <dbReference type="ARBA" id="ARBA00022989"/>
    </source>
</evidence>
<dbReference type="GO" id="GO:0022857">
    <property type="term" value="F:transmembrane transporter activity"/>
    <property type="evidence" value="ECO:0007669"/>
    <property type="project" value="TreeGrafter"/>
</dbReference>
<gene>
    <name evidence="10" type="ORF">WB794_12680</name>
</gene>
<keyword evidence="11" id="KW-1185">Reference proteome</keyword>
<keyword evidence="2" id="KW-1003">Cell membrane</keyword>
<keyword evidence="5 7" id="KW-0472">Membrane</keyword>
<keyword evidence="3 7" id="KW-0812">Transmembrane</keyword>
<dbReference type="Pfam" id="PF12704">
    <property type="entry name" value="MacB_PCD"/>
    <property type="match status" value="1"/>
</dbReference>
<feature type="transmembrane region" description="Helical" evidence="7">
    <location>
        <begin position="293"/>
        <end position="322"/>
    </location>
</feature>
<sequence length="420" mass="45297">MTSNTSKNWRANLALWREALEELSRRKLRTGLTLLGLIFGIGAIVAMQAVGEGSKREALKLVQGLGLNNLIVEARTFDADSLRENRNRSMGLTVADARAVLESLPGAQQFAAEKRIKTHAAFSASGAGDAQVSGVTPDYFELAALVPEQGRALTQADETRLASVVVLGHQAARDLFPDGSALGQAVKLNHAWFEVVGVLTDRDLSADKFEGVQLGLESNRAFVPLSTARARLRTQPMEDEVDRFWIRIDDPARIADAARVAAAVLDQRHGGVDDTSLVVPAQLYRQHQETQRIFQIVMAAIAGVSLLVGGIGIMNIMLANVLERRREIGLLRALGARQRDVIAQFLRETFVICVLGALLGVVFGAIVAYLIATLAGWQVAWAPLPIFIATALCALVGLAFGVYPARQAAQLDPIAALRAE</sequence>
<evidence type="ECO:0000256" key="3">
    <source>
        <dbReference type="ARBA" id="ARBA00022692"/>
    </source>
</evidence>
<dbReference type="RefSeq" id="WP_337336230.1">
    <property type="nucleotide sequence ID" value="NZ_JBBDHC010000022.1"/>
</dbReference>
<proteinExistence type="inferred from homology"/>
<evidence type="ECO:0000259" key="8">
    <source>
        <dbReference type="Pfam" id="PF02687"/>
    </source>
</evidence>
<keyword evidence="4 7" id="KW-1133">Transmembrane helix</keyword>
<feature type="transmembrane region" description="Helical" evidence="7">
    <location>
        <begin position="349"/>
        <end position="372"/>
    </location>
</feature>
<comment type="similarity">
    <text evidence="6">Belongs to the ABC-4 integral membrane protein family.</text>
</comment>
<name>A0AAW9R427_9GAMM</name>
<dbReference type="Proteomes" id="UP001364472">
    <property type="component" value="Unassembled WGS sequence"/>
</dbReference>
<evidence type="ECO:0000313" key="11">
    <source>
        <dbReference type="Proteomes" id="UP001364472"/>
    </source>
</evidence>
<dbReference type="InterPro" id="IPR025857">
    <property type="entry name" value="MacB_PCD"/>
</dbReference>
<feature type="domain" description="MacB-like periplasmic core" evidence="9">
    <location>
        <begin position="30"/>
        <end position="259"/>
    </location>
</feature>
<reference evidence="10 11" key="1">
    <citation type="journal article" date="2016" name="Antonie Van Leeuwenhoek">
        <title>Denitratimonas tolerans gen. nov., sp. nov., a denitrifying bacterium isolated from a bioreactor for tannery wastewater treatment.</title>
        <authorList>
            <person name="Han S.I."/>
            <person name="Kim J.O."/>
            <person name="Lee Y.R."/>
            <person name="Ekpeghere K.I."/>
            <person name="Koh S.C."/>
            <person name="Whang K.S."/>
        </authorList>
    </citation>
    <scope>NUCLEOTIDE SEQUENCE [LARGE SCALE GENOMIC DNA]</scope>
    <source>
        <strain evidence="10 11">KACC 17565</strain>
    </source>
</reference>
<dbReference type="InterPro" id="IPR003838">
    <property type="entry name" value="ABC3_permease_C"/>
</dbReference>
<feature type="domain" description="ABC3 transporter permease C-terminal" evidence="8">
    <location>
        <begin position="300"/>
        <end position="413"/>
    </location>
</feature>